<feature type="region of interest" description="Disordered" evidence="1">
    <location>
        <begin position="1"/>
        <end position="66"/>
    </location>
</feature>
<reference evidence="2" key="1">
    <citation type="journal article" date="2023" name="Science">
        <title>Genome structures resolve the early diversification of teleost fishes.</title>
        <authorList>
            <person name="Parey E."/>
            <person name="Louis A."/>
            <person name="Montfort J."/>
            <person name="Bouchez O."/>
            <person name="Roques C."/>
            <person name="Iampietro C."/>
            <person name="Lluch J."/>
            <person name="Castinel A."/>
            <person name="Donnadieu C."/>
            <person name="Desvignes T."/>
            <person name="Floi Bucao C."/>
            <person name="Jouanno E."/>
            <person name="Wen M."/>
            <person name="Mejri S."/>
            <person name="Dirks R."/>
            <person name="Jansen H."/>
            <person name="Henkel C."/>
            <person name="Chen W.J."/>
            <person name="Zahm M."/>
            <person name="Cabau C."/>
            <person name="Klopp C."/>
            <person name="Thompson A.W."/>
            <person name="Robinson-Rechavi M."/>
            <person name="Braasch I."/>
            <person name="Lecointre G."/>
            <person name="Bobe J."/>
            <person name="Postlethwait J.H."/>
            <person name="Berthelot C."/>
            <person name="Roest Crollius H."/>
            <person name="Guiguen Y."/>
        </authorList>
    </citation>
    <scope>NUCLEOTIDE SEQUENCE</scope>
    <source>
        <strain evidence="2">WJC10195</strain>
    </source>
</reference>
<comment type="caution">
    <text evidence="2">The sequence shown here is derived from an EMBL/GenBank/DDBJ whole genome shotgun (WGS) entry which is preliminary data.</text>
</comment>
<evidence type="ECO:0000313" key="3">
    <source>
        <dbReference type="Proteomes" id="UP001152622"/>
    </source>
</evidence>
<dbReference type="Proteomes" id="UP001152622">
    <property type="component" value="Chromosome 4"/>
</dbReference>
<evidence type="ECO:0000313" key="2">
    <source>
        <dbReference type="EMBL" id="KAJ8363124.1"/>
    </source>
</evidence>
<evidence type="ECO:0000256" key="1">
    <source>
        <dbReference type="SAM" id="MobiDB-lite"/>
    </source>
</evidence>
<proteinExistence type="predicted"/>
<protein>
    <submittedName>
        <fullName evidence="2">Uncharacterized protein</fullName>
    </submittedName>
</protein>
<feature type="region of interest" description="Disordered" evidence="1">
    <location>
        <begin position="91"/>
        <end position="112"/>
    </location>
</feature>
<dbReference type="AlphaFoldDB" id="A0A9Q1J1A3"/>
<sequence>MPLRLGTISSRLQHAPPPDSDNDEEHMIGPASGGVGVRVWPRPRGAAPFSANPPSKRGTGYDSANRRTNMTQMCGLQTCAPVHGTLRAARRQLPASPPRAGARPPRPANDRSPLTALLRFTRYCTPLPLS</sequence>
<organism evidence="2 3">
    <name type="scientific">Synaphobranchus kaupii</name>
    <name type="common">Kaup's arrowtooth eel</name>
    <dbReference type="NCBI Taxonomy" id="118154"/>
    <lineage>
        <taxon>Eukaryota</taxon>
        <taxon>Metazoa</taxon>
        <taxon>Chordata</taxon>
        <taxon>Craniata</taxon>
        <taxon>Vertebrata</taxon>
        <taxon>Euteleostomi</taxon>
        <taxon>Actinopterygii</taxon>
        <taxon>Neopterygii</taxon>
        <taxon>Teleostei</taxon>
        <taxon>Anguilliformes</taxon>
        <taxon>Synaphobranchidae</taxon>
        <taxon>Synaphobranchus</taxon>
    </lineage>
</organism>
<gene>
    <name evidence="2" type="ORF">SKAU_G00119550</name>
</gene>
<dbReference type="EMBL" id="JAINUF010000004">
    <property type="protein sequence ID" value="KAJ8363124.1"/>
    <property type="molecule type" value="Genomic_DNA"/>
</dbReference>
<name>A0A9Q1J1A3_SYNKA</name>
<keyword evidence="3" id="KW-1185">Reference proteome</keyword>
<accession>A0A9Q1J1A3</accession>